<name>A0A559JFD3_9BACL</name>
<dbReference type="PROSITE" id="PS00356">
    <property type="entry name" value="HTH_LACI_1"/>
    <property type="match status" value="1"/>
</dbReference>
<reference evidence="6 7" key="1">
    <citation type="submission" date="2019-07" db="EMBL/GenBank/DDBJ databases">
        <authorList>
            <person name="Kim J."/>
        </authorList>
    </citation>
    <scope>NUCLEOTIDE SEQUENCE [LARGE SCALE GENOMIC DNA]</scope>
    <source>
        <strain evidence="6 7">JC52</strain>
    </source>
</reference>
<dbReference type="Gene3D" id="1.10.260.40">
    <property type="entry name" value="lambda repressor-like DNA-binding domains"/>
    <property type="match status" value="1"/>
</dbReference>
<feature type="domain" description="HTH cro/C1-type" evidence="5">
    <location>
        <begin position="4"/>
        <end position="48"/>
    </location>
</feature>
<evidence type="ECO:0000256" key="1">
    <source>
        <dbReference type="ARBA" id="ARBA00023015"/>
    </source>
</evidence>
<evidence type="ECO:0000313" key="6">
    <source>
        <dbReference type="EMBL" id="TVX98591.1"/>
    </source>
</evidence>
<dbReference type="SMART" id="SM00354">
    <property type="entry name" value="HTH_LACI"/>
    <property type="match status" value="1"/>
</dbReference>
<dbReference type="Proteomes" id="UP000317036">
    <property type="component" value="Unassembled WGS sequence"/>
</dbReference>
<dbReference type="PANTHER" id="PTHR30146:SF109">
    <property type="entry name" value="HTH-TYPE TRANSCRIPTIONAL REGULATOR GALS"/>
    <property type="match status" value="1"/>
</dbReference>
<protein>
    <submittedName>
        <fullName evidence="6">LacI family transcriptional regulator</fullName>
    </submittedName>
</protein>
<evidence type="ECO:0000256" key="3">
    <source>
        <dbReference type="ARBA" id="ARBA00023163"/>
    </source>
</evidence>
<dbReference type="CDD" id="cd19977">
    <property type="entry name" value="PBP1_EndR-like"/>
    <property type="match status" value="1"/>
</dbReference>
<dbReference type="PROSITE" id="PS50943">
    <property type="entry name" value="HTH_CROC1"/>
    <property type="match status" value="1"/>
</dbReference>
<dbReference type="SUPFAM" id="SSF53822">
    <property type="entry name" value="Periplasmic binding protein-like I"/>
    <property type="match status" value="1"/>
</dbReference>
<dbReference type="PROSITE" id="PS50932">
    <property type="entry name" value="HTH_LACI_2"/>
    <property type="match status" value="1"/>
</dbReference>
<keyword evidence="7" id="KW-1185">Reference proteome</keyword>
<dbReference type="SUPFAM" id="SSF47413">
    <property type="entry name" value="lambda repressor-like DNA-binding domains"/>
    <property type="match status" value="1"/>
</dbReference>
<dbReference type="PRINTS" id="PR00036">
    <property type="entry name" value="HTHLACI"/>
</dbReference>
<dbReference type="OrthoDB" id="1639518at2"/>
<accession>A0A559JFD3</accession>
<dbReference type="PANTHER" id="PTHR30146">
    <property type="entry name" value="LACI-RELATED TRANSCRIPTIONAL REPRESSOR"/>
    <property type="match status" value="1"/>
</dbReference>
<sequence>MHVTINDVAKLAGVSKTTVSRILNGNFKQSKEETKQKVLDAIRELDYRPNALAQGLKSMKTNVIAIVLSNLKNSFWTKVLEGVEDTCRAMNYQLMICNTNEDSALEREHIKGLQMRQVDGIIVNPTVHNNPFFETLTKSGFPLILINRKLNRIKANYVVTNNVHGGKLATQHFLKLGKTKITAFVYSSKGVSSWSGRIQGYREAMLEGGIPPELQNVVEVDEEEGSSKKAVLKLCSGDTRPEAIFSTNNMMTLEIIEGIQELGLRMPEDIAIIGYDETPWSRHLSPPLTTINQPAYEMGRLAAEGLIRLIRASRQPRPKTVTLVPDIIIRRSCGTKSMEVQ</sequence>
<dbReference type="InterPro" id="IPR000843">
    <property type="entry name" value="HTH_LacI"/>
</dbReference>
<dbReference type="RefSeq" id="WP_144855110.1">
    <property type="nucleotide sequence ID" value="NZ_VNJI01000090.1"/>
</dbReference>
<keyword evidence="2" id="KW-0238">DNA-binding</keyword>
<dbReference type="Gene3D" id="3.40.50.2300">
    <property type="match status" value="2"/>
</dbReference>
<dbReference type="InterPro" id="IPR010982">
    <property type="entry name" value="Lambda_DNA-bd_dom_sf"/>
</dbReference>
<dbReference type="InterPro" id="IPR046335">
    <property type="entry name" value="LacI/GalR-like_sensor"/>
</dbReference>
<dbReference type="InterPro" id="IPR028082">
    <property type="entry name" value="Peripla_BP_I"/>
</dbReference>
<proteinExistence type="predicted"/>
<dbReference type="GO" id="GO:0003700">
    <property type="term" value="F:DNA-binding transcription factor activity"/>
    <property type="evidence" value="ECO:0007669"/>
    <property type="project" value="TreeGrafter"/>
</dbReference>
<evidence type="ECO:0000259" key="4">
    <source>
        <dbReference type="PROSITE" id="PS50932"/>
    </source>
</evidence>
<dbReference type="EMBL" id="VNJI01000090">
    <property type="protein sequence ID" value="TVX98591.1"/>
    <property type="molecule type" value="Genomic_DNA"/>
</dbReference>
<keyword evidence="3" id="KW-0804">Transcription</keyword>
<feature type="domain" description="HTH lacI-type" evidence="4">
    <location>
        <begin position="3"/>
        <end position="58"/>
    </location>
</feature>
<gene>
    <name evidence="6" type="ORF">FPZ49_34415</name>
</gene>
<dbReference type="GO" id="GO:0000976">
    <property type="term" value="F:transcription cis-regulatory region binding"/>
    <property type="evidence" value="ECO:0007669"/>
    <property type="project" value="TreeGrafter"/>
</dbReference>
<organism evidence="6 7">
    <name type="scientific">Paenibacillus cremeus</name>
    <dbReference type="NCBI Taxonomy" id="2163881"/>
    <lineage>
        <taxon>Bacteria</taxon>
        <taxon>Bacillati</taxon>
        <taxon>Bacillota</taxon>
        <taxon>Bacilli</taxon>
        <taxon>Bacillales</taxon>
        <taxon>Paenibacillaceae</taxon>
        <taxon>Paenibacillus</taxon>
    </lineage>
</organism>
<dbReference type="CDD" id="cd01392">
    <property type="entry name" value="HTH_LacI"/>
    <property type="match status" value="1"/>
</dbReference>
<keyword evidence="1" id="KW-0805">Transcription regulation</keyword>
<dbReference type="InterPro" id="IPR001387">
    <property type="entry name" value="Cro/C1-type_HTH"/>
</dbReference>
<comment type="caution">
    <text evidence="6">The sequence shown here is derived from an EMBL/GenBank/DDBJ whole genome shotgun (WGS) entry which is preliminary data.</text>
</comment>
<evidence type="ECO:0000259" key="5">
    <source>
        <dbReference type="PROSITE" id="PS50943"/>
    </source>
</evidence>
<dbReference type="Pfam" id="PF13377">
    <property type="entry name" value="Peripla_BP_3"/>
    <property type="match status" value="1"/>
</dbReference>
<evidence type="ECO:0000256" key="2">
    <source>
        <dbReference type="ARBA" id="ARBA00023125"/>
    </source>
</evidence>
<dbReference type="AlphaFoldDB" id="A0A559JFD3"/>
<dbReference type="Pfam" id="PF00356">
    <property type="entry name" value="LacI"/>
    <property type="match status" value="1"/>
</dbReference>
<evidence type="ECO:0000313" key="7">
    <source>
        <dbReference type="Proteomes" id="UP000317036"/>
    </source>
</evidence>